<dbReference type="Pfam" id="PF24626">
    <property type="entry name" value="SH3_Tf2-1"/>
    <property type="match status" value="1"/>
</dbReference>
<dbReference type="InterPro" id="IPR043502">
    <property type="entry name" value="DNA/RNA_pol_sf"/>
</dbReference>
<evidence type="ECO:0000259" key="3">
    <source>
        <dbReference type="PROSITE" id="PS50158"/>
    </source>
</evidence>
<dbReference type="Pfam" id="PF00098">
    <property type="entry name" value="zf-CCHC"/>
    <property type="match status" value="1"/>
</dbReference>
<dbReference type="PANTHER" id="PTHR46148:SF59">
    <property type="entry name" value="NUCLEOTIDYLTRANSFERASE, RIBONUCLEASE H"/>
    <property type="match status" value="1"/>
</dbReference>
<dbReference type="InterPro" id="IPR012337">
    <property type="entry name" value="RNaseH-like_sf"/>
</dbReference>
<dbReference type="Gene3D" id="3.30.420.10">
    <property type="entry name" value="Ribonuclease H-like superfamily/Ribonuclease H"/>
    <property type="match status" value="1"/>
</dbReference>
<dbReference type="InterPro" id="IPR056924">
    <property type="entry name" value="SH3_Tf2-1"/>
</dbReference>
<keyword evidence="1" id="KW-0479">Metal-binding</keyword>
<feature type="compositionally biased region" description="Low complexity" evidence="2">
    <location>
        <begin position="1"/>
        <end position="15"/>
    </location>
</feature>
<evidence type="ECO:0000256" key="2">
    <source>
        <dbReference type="SAM" id="MobiDB-lite"/>
    </source>
</evidence>
<sequence>MRTRSAGHATTAPRGGRTGGRTGRGGGRTKGQSGDQGNNVIDGQGGQIGGKGNEVNDGDDGVPNFFTIIAQQLQNLLPTILAQGDVRYVILNNDRMGCTYKEFLACNPKEYDGKGGAIVSTRWIVKMESVQDMSRCGDNQKVKYTAGSFVGKALTCHNLVRKEYNGTIPKCVSCNLHHPPEMPCRACFNCGRTGHMAKDCKVAPRMVNPMNARNLTATPRACYECRGTDHFKAACRGNNGNQACKMAFILGAEEAHRDPNTVTGIEPCELRFSYKIEIASGQLVEINKAREEHEVHLWLVLELLKEEKLYGIHVDPSNIEAVKKWKAPRSPSKVEEQEREFQTLKDKLCNAPVLALLEGPKDFVSIIKDMILAAQKEASDEPAEMQRGMDELTGCRSDEALYYLDRIWVPLKGDERIAMDFVTKLLRNSSGHDAIWVIVDRLTKSAHFIHMHKDYKMDRLSRLYLNEIVARHGVVRSGKKGKLAPKFVGPFEIIERIDPIAYRLILPKELNGVHDTFYVSNLKKCLVDPTLEIPLDEIQVDAKLNVMEETVEILEREFKKLKRIRIAIVKVR</sequence>
<feature type="compositionally biased region" description="Gly residues" evidence="2">
    <location>
        <begin position="43"/>
        <end position="52"/>
    </location>
</feature>
<accession>A0A699HW69</accession>
<dbReference type="InterPro" id="IPR001878">
    <property type="entry name" value="Znf_CCHC"/>
</dbReference>
<dbReference type="SUPFAM" id="SSF53098">
    <property type="entry name" value="Ribonuclease H-like"/>
    <property type="match status" value="1"/>
</dbReference>
<comment type="caution">
    <text evidence="4">The sequence shown here is derived from an EMBL/GenBank/DDBJ whole genome shotgun (WGS) entry which is preliminary data.</text>
</comment>
<feature type="domain" description="CCHC-type" evidence="3">
    <location>
        <begin position="187"/>
        <end position="201"/>
    </location>
</feature>
<dbReference type="SUPFAM" id="SSF56672">
    <property type="entry name" value="DNA/RNA polymerases"/>
    <property type="match status" value="1"/>
</dbReference>
<evidence type="ECO:0000313" key="4">
    <source>
        <dbReference type="EMBL" id="GEY74203.1"/>
    </source>
</evidence>
<gene>
    <name evidence="4" type="ORF">Tci_446177</name>
</gene>
<name>A0A699HW69_TANCI</name>
<keyword evidence="1" id="KW-0862">Zinc</keyword>
<proteinExistence type="predicted"/>
<evidence type="ECO:0000256" key="1">
    <source>
        <dbReference type="PROSITE-ProRule" id="PRU00047"/>
    </source>
</evidence>
<feature type="compositionally biased region" description="Gly residues" evidence="2">
    <location>
        <begin position="16"/>
        <end position="29"/>
    </location>
</feature>
<reference evidence="4" key="1">
    <citation type="journal article" date="2019" name="Sci. Rep.">
        <title>Draft genome of Tanacetum cinerariifolium, the natural source of mosquito coil.</title>
        <authorList>
            <person name="Yamashiro T."/>
            <person name="Shiraishi A."/>
            <person name="Satake H."/>
            <person name="Nakayama K."/>
        </authorList>
    </citation>
    <scope>NUCLEOTIDE SEQUENCE</scope>
</reference>
<dbReference type="PANTHER" id="PTHR46148">
    <property type="entry name" value="CHROMO DOMAIN-CONTAINING PROTEIN"/>
    <property type="match status" value="1"/>
</dbReference>
<dbReference type="Gene3D" id="4.10.60.10">
    <property type="entry name" value="Zinc finger, CCHC-type"/>
    <property type="match status" value="1"/>
</dbReference>
<dbReference type="SMART" id="SM00343">
    <property type="entry name" value="ZnF_C2HC"/>
    <property type="match status" value="2"/>
</dbReference>
<feature type="region of interest" description="Disordered" evidence="2">
    <location>
        <begin position="1"/>
        <end position="56"/>
    </location>
</feature>
<dbReference type="InterPro" id="IPR036875">
    <property type="entry name" value="Znf_CCHC_sf"/>
</dbReference>
<dbReference type="InterPro" id="IPR036397">
    <property type="entry name" value="RNaseH_sf"/>
</dbReference>
<dbReference type="PROSITE" id="PS50158">
    <property type="entry name" value="ZF_CCHC"/>
    <property type="match status" value="1"/>
</dbReference>
<dbReference type="SUPFAM" id="SSF57756">
    <property type="entry name" value="Retrovirus zinc finger-like domains"/>
    <property type="match status" value="1"/>
</dbReference>
<dbReference type="GO" id="GO:0003676">
    <property type="term" value="F:nucleic acid binding"/>
    <property type="evidence" value="ECO:0007669"/>
    <property type="project" value="InterPro"/>
</dbReference>
<dbReference type="GO" id="GO:0008270">
    <property type="term" value="F:zinc ion binding"/>
    <property type="evidence" value="ECO:0007669"/>
    <property type="project" value="UniProtKB-KW"/>
</dbReference>
<keyword evidence="1" id="KW-0863">Zinc-finger</keyword>
<protein>
    <recommendedName>
        <fullName evidence="3">CCHC-type domain-containing protein</fullName>
    </recommendedName>
</protein>
<dbReference type="EMBL" id="BKCJ010205342">
    <property type="protein sequence ID" value="GEY74203.1"/>
    <property type="molecule type" value="Genomic_DNA"/>
</dbReference>
<organism evidence="4">
    <name type="scientific">Tanacetum cinerariifolium</name>
    <name type="common">Dalmatian daisy</name>
    <name type="synonym">Chrysanthemum cinerariifolium</name>
    <dbReference type="NCBI Taxonomy" id="118510"/>
    <lineage>
        <taxon>Eukaryota</taxon>
        <taxon>Viridiplantae</taxon>
        <taxon>Streptophyta</taxon>
        <taxon>Embryophyta</taxon>
        <taxon>Tracheophyta</taxon>
        <taxon>Spermatophyta</taxon>
        <taxon>Magnoliopsida</taxon>
        <taxon>eudicotyledons</taxon>
        <taxon>Gunneridae</taxon>
        <taxon>Pentapetalae</taxon>
        <taxon>asterids</taxon>
        <taxon>campanulids</taxon>
        <taxon>Asterales</taxon>
        <taxon>Asteraceae</taxon>
        <taxon>Asteroideae</taxon>
        <taxon>Anthemideae</taxon>
        <taxon>Anthemidinae</taxon>
        <taxon>Tanacetum</taxon>
    </lineage>
</organism>
<dbReference type="AlphaFoldDB" id="A0A699HW69"/>